<accession>A0A1G2RXW4</accession>
<gene>
    <name evidence="9" type="ORF">A3H01_01485</name>
</gene>
<proteinExistence type="predicted"/>
<evidence type="ECO:0000313" key="9">
    <source>
        <dbReference type="EMBL" id="OHA76891.1"/>
    </source>
</evidence>
<dbReference type="GO" id="GO:0009103">
    <property type="term" value="P:lipopolysaccharide biosynthetic process"/>
    <property type="evidence" value="ECO:0007669"/>
    <property type="project" value="UniProtKB-ARBA"/>
</dbReference>
<evidence type="ECO:0000256" key="7">
    <source>
        <dbReference type="ARBA" id="ARBA00023136"/>
    </source>
</evidence>
<evidence type="ECO:0000256" key="3">
    <source>
        <dbReference type="ARBA" id="ARBA00022676"/>
    </source>
</evidence>
<sequence length="530" mass="60937">MTEFWTKNKIVILLFVVLFTAFFFRFWQLDSIPPGLYPDEAMNGVNALEAIDNGQYKAFYPENNGREGLFINIQAASIALLGNTPLALRIVSAKFGALTIGAVFLFLWLLLQNTSANNAIALRIAFISSLFMSLSFWHLNFSRIGFRAITMPFFLILALTFLILALRNFSKSRLSTFYFLSVGIFLGLGLHGYTPFRLMPLLFVAIFIILAVKKTFPVKMLFWRFCLLAITMTLVFSPLLLHFIKNPNDFSNRHNKIYFFQQEEPVKTLLKTLKDYALMFNIKGDCNSRHNYICNPQLNYVAGIFFLIGFIGLWFKKLRKSFDARYLWILYLGFFFTLLPAILASEGSPHALRSIGTIPFVFAFVGIGIEIAYQKIKAVKSFLIIPFFVLLIITTLLVDPYKYFVKWPKTNPDFSQNYLDEALFLKQFPQYQKIIIVNASTGVNTQGFPTTIMTSKYILWQEFKSGALAYILPEEISVIKEENFVAISMEENQSLLEELKNRFPEAKILKQDFNGGEFTAFVFDKNNLEY</sequence>
<keyword evidence="7 8" id="KW-0472">Membrane</keyword>
<dbReference type="GO" id="GO:0016763">
    <property type="term" value="F:pentosyltransferase activity"/>
    <property type="evidence" value="ECO:0007669"/>
    <property type="project" value="TreeGrafter"/>
</dbReference>
<feature type="transmembrane region" description="Helical" evidence="8">
    <location>
        <begin position="351"/>
        <end position="369"/>
    </location>
</feature>
<dbReference type="AlphaFoldDB" id="A0A1G2RXW4"/>
<evidence type="ECO:0000313" key="10">
    <source>
        <dbReference type="Proteomes" id="UP000177853"/>
    </source>
</evidence>
<evidence type="ECO:0000256" key="1">
    <source>
        <dbReference type="ARBA" id="ARBA00004651"/>
    </source>
</evidence>
<feature type="transmembrane region" description="Helical" evidence="8">
    <location>
        <begin position="221"/>
        <end position="244"/>
    </location>
</feature>
<evidence type="ECO:0000256" key="6">
    <source>
        <dbReference type="ARBA" id="ARBA00022989"/>
    </source>
</evidence>
<evidence type="ECO:0000256" key="4">
    <source>
        <dbReference type="ARBA" id="ARBA00022679"/>
    </source>
</evidence>
<reference evidence="9 10" key="1">
    <citation type="journal article" date="2016" name="Nat. Commun.">
        <title>Thousands of microbial genomes shed light on interconnected biogeochemical processes in an aquifer system.</title>
        <authorList>
            <person name="Anantharaman K."/>
            <person name="Brown C.T."/>
            <person name="Hug L.A."/>
            <person name="Sharon I."/>
            <person name="Castelle C.J."/>
            <person name="Probst A.J."/>
            <person name="Thomas B.C."/>
            <person name="Singh A."/>
            <person name="Wilkins M.J."/>
            <person name="Karaoz U."/>
            <person name="Brodie E.L."/>
            <person name="Williams K.H."/>
            <person name="Hubbard S.S."/>
            <person name="Banfield J.F."/>
        </authorList>
    </citation>
    <scope>NUCLEOTIDE SEQUENCE [LARGE SCALE GENOMIC DNA]</scope>
</reference>
<comment type="subcellular location">
    <subcellularLocation>
        <location evidence="1">Cell membrane</location>
        <topology evidence="1">Multi-pass membrane protein</topology>
    </subcellularLocation>
</comment>
<keyword evidence="4" id="KW-0808">Transferase</keyword>
<keyword evidence="2" id="KW-1003">Cell membrane</keyword>
<feature type="transmembrane region" description="Helical" evidence="8">
    <location>
        <begin position="90"/>
        <end position="111"/>
    </location>
</feature>
<name>A0A1G2RXW4_9BACT</name>
<comment type="caution">
    <text evidence="9">The sequence shown here is derived from an EMBL/GenBank/DDBJ whole genome shotgun (WGS) entry which is preliminary data.</text>
</comment>
<keyword evidence="3" id="KW-0328">Glycosyltransferase</keyword>
<keyword evidence="6 8" id="KW-1133">Transmembrane helix</keyword>
<protein>
    <recommendedName>
        <fullName evidence="11">Glycosyltransferase RgtA/B/C/D-like domain-containing protein</fullName>
    </recommendedName>
</protein>
<feature type="transmembrane region" description="Helical" evidence="8">
    <location>
        <begin position="381"/>
        <end position="398"/>
    </location>
</feature>
<feature type="transmembrane region" description="Helical" evidence="8">
    <location>
        <begin position="120"/>
        <end position="138"/>
    </location>
</feature>
<keyword evidence="5 8" id="KW-0812">Transmembrane</keyword>
<feature type="transmembrane region" description="Helical" evidence="8">
    <location>
        <begin position="12"/>
        <end position="29"/>
    </location>
</feature>
<evidence type="ECO:0000256" key="2">
    <source>
        <dbReference type="ARBA" id="ARBA00022475"/>
    </source>
</evidence>
<dbReference type="InterPro" id="IPR050297">
    <property type="entry name" value="LipidA_mod_glycosyltrf_83"/>
</dbReference>
<feature type="transmembrane region" description="Helical" evidence="8">
    <location>
        <begin position="144"/>
        <end position="166"/>
    </location>
</feature>
<dbReference type="GO" id="GO:0010041">
    <property type="term" value="P:response to iron(III) ion"/>
    <property type="evidence" value="ECO:0007669"/>
    <property type="project" value="TreeGrafter"/>
</dbReference>
<evidence type="ECO:0008006" key="11">
    <source>
        <dbReference type="Google" id="ProtNLM"/>
    </source>
</evidence>
<feature type="transmembrane region" description="Helical" evidence="8">
    <location>
        <begin position="173"/>
        <end position="190"/>
    </location>
</feature>
<dbReference type="PANTHER" id="PTHR33908">
    <property type="entry name" value="MANNOSYLTRANSFERASE YKCB-RELATED"/>
    <property type="match status" value="1"/>
</dbReference>
<feature type="transmembrane region" description="Helical" evidence="8">
    <location>
        <begin position="327"/>
        <end position="345"/>
    </location>
</feature>
<dbReference type="PANTHER" id="PTHR33908:SF3">
    <property type="entry name" value="UNDECAPRENYL PHOSPHATE-ALPHA-4-AMINO-4-DEOXY-L-ARABINOSE ARABINOSYL TRANSFERASE"/>
    <property type="match status" value="1"/>
</dbReference>
<dbReference type="EMBL" id="MHUM01000013">
    <property type="protein sequence ID" value="OHA76891.1"/>
    <property type="molecule type" value="Genomic_DNA"/>
</dbReference>
<organism evidence="9 10">
    <name type="scientific">Candidatus Wildermuthbacteria bacterium RIFCSPLOWO2_12_FULL_40_9</name>
    <dbReference type="NCBI Taxonomy" id="1802467"/>
    <lineage>
        <taxon>Bacteria</taxon>
        <taxon>Candidatus Wildermuthiibacteriota</taxon>
    </lineage>
</organism>
<dbReference type="Proteomes" id="UP000177853">
    <property type="component" value="Unassembled WGS sequence"/>
</dbReference>
<evidence type="ECO:0000256" key="5">
    <source>
        <dbReference type="ARBA" id="ARBA00022692"/>
    </source>
</evidence>
<feature type="transmembrane region" description="Helical" evidence="8">
    <location>
        <begin position="297"/>
        <end position="315"/>
    </location>
</feature>
<evidence type="ECO:0000256" key="8">
    <source>
        <dbReference type="SAM" id="Phobius"/>
    </source>
</evidence>
<dbReference type="GO" id="GO:0005886">
    <property type="term" value="C:plasma membrane"/>
    <property type="evidence" value="ECO:0007669"/>
    <property type="project" value="UniProtKB-SubCell"/>
</dbReference>